<organism evidence="11 12">
    <name type="scientific">Ascobolus immersus RN42</name>
    <dbReference type="NCBI Taxonomy" id="1160509"/>
    <lineage>
        <taxon>Eukaryota</taxon>
        <taxon>Fungi</taxon>
        <taxon>Dikarya</taxon>
        <taxon>Ascomycota</taxon>
        <taxon>Pezizomycotina</taxon>
        <taxon>Pezizomycetes</taxon>
        <taxon>Pezizales</taxon>
        <taxon>Ascobolaceae</taxon>
        <taxon>Ascobolus</taxon>
    </lineage>
</organism>
<dbReference type="PROSITE" id="PS50160">
    <property type="entry name" value="DNA_LIGASE_A3"/>
    <property type="match status" value="1"/>
</dbReference>
<evidence type="ECO:0000313" key="12">
    <source>
        <dbReference type="Proteomes" id="UP000275078"/>
    </source>
</evidence>
<dbReference type="STRING" id="1160509.A0A3N4IDD4"/>
<feature type="compositionally biased region" description="Polar residues" evidence="9">
    <location>
        <begin position="70"/>
        <end position="84"/>
    </location>
</feature>
<evidence type="ECO:0000256" key="3">
    <source>
        <dbReference type="ARBA" id="ARBA00022705"/>
    </source>
</evidence>
<keyword evidence="5 7" id="KW-0067">ATP-binding</keyword>
<feature type="region of interest" description="Disordered" evidence="9">
    <location>
        <begin position="887"/>
        <end position="914"/>
    </location>
</feature>
<keyword evidence="3" id="KW-0235">DNA replication</keyword>
<evidence type="ECO:0000256" key="7">
    <source>
        <dbReference type="RuleBase" id="RU000617"/>
    </source>
</evidence>
<dbReference type="Gene3D" id="3.30.470.30">
    <property type="entry name" value="DNA ligase/mRNA capping enzyme"/>
    <property type="match status" value="1"/>
</dbReference>
<dbReference type="Pfam" id="PF01068">
    <property type="entry name" value="DNA_ligase_A_M"/>
    <property type="match status" value="1"/>
</dbReference>
<comment type="catalytic activity">
    <reaction evidence="6 7">
        <text>ATP + (deoxyribonucleotide)n-3'-hydroxyl + 5'-phospho-(deoxyribonucleotide)m = (deoxyribonucleotide)n+m + AMP + diphosphate.</text>
        <dbReference type="EC" id="6.5.1.1"/>
    </reaction>
</comment>
<keyword evidence="7" id="KW-0233">DNA recombination</keyword>
<dbReference type="InterPro" id="IPR012309">
    <property type="entry name" value="DNA_ligase_ATP-dep_C"/>
</dbReference>
<dbReference type="GO" id="GO:0005524">
    <property type="term" value="F:ATP binding"/>
    <property type="evidence" value="ECO:0007669"/>
    <property type="project" value="UniProtKB-KW"/>
</dbReference>
<feature type="compositionally biased region" description="Basic and acidic residues" evidence="9">
    <location>
        <begin position="98"/>
        <end position="112"/>
    </location>
</feature>
<dbReference type="InterPro" id="IPR012340">
    <property type="entry name" value="NA-bd_OB-fold"/>
</dbReference>
<dbReference type="Gene3D" id="1.10.3260.10">
    <property type="entry name" value="DNA ligase, ATP-dependent, N-terminal domain"/>
    <property type="match status" value="1"/>
</dbReference>
<reference evidence="11 12" key="1">
    <citation type="journal article" date="2018" name="Nat. Ecol. Evol.">
        <title>Pezizomycetes genomes reveal the molecular basis of ectomycorrhizal truffle lifestyle.</title>
        <authorList>
            <person name="Murat C."/>
            <person name="Payen T."/>
            <person name="Noel B."/>
            <person name="Kuo A."/>
            <person name="Morin E."/>
            <person name="Chen J."/>
            <person name="Kohler A."/>
            <person name="Krizsan K."/>
            <person name="Balestrini R."/>
            <person name="Da Silva C."/>
            <person name="Montanini B."/>
            <person name="Hainaut M."/>
            <person name="Levati E."/>
            <person name="Barry K.W."/>
            <person name="Belfiori B."/>
            <person name="Cichocki N."/>
            <person name="Clum A."/>
            <person name="Dockter R.B."/>
            <person name="Fauchery L."/>
            <person name="Guy J."/>
            <person name="Iotti M."/>
            <person name="Le Tacon F."/>
            <person name="Lindquist E.A."/>
            <person name="Lipzen A."/>
            <person name="Malagnac F."/>
            <person name="Mello A."/>
            <person name="Molinier V."/>
            <person name="Miyauchi S."/>
            <person name="Poulain J."/>
            <person name="Riccioni C."/>
            <person name="Rubini A."/>
            <person name="Sitrit Y."/>
            <person name="Splivallo R."/>
            <person name="Traeger S."/>
            <person name="Wang M."/>
            <person name="Zifcakova L."/>
            <person name="Wipf D."/>
            <person name="Zambonelli A."/>
            <person name="Paolocci F."/>
            <person name="Nowrousian M."/>
            <person name="Ottonello S."/>
            <person name="Baldrian P."/>
            <person name="Spatafora J.W."/>
            <person name="Henrissat B."/>
            <person name="Nagy L.G."/>
            <person name="Aury J.M."/>
            <person name="Wincker P."/>
            <person name="Grigoriev I.V."/>
            <person name="Bonfante P."/>
            <person name="Martin F.M."/>
        </authorList>
    </citation>
    <scope>NUCLEOTIDE SEQUENCE [LARGE SCALE GENOMIC DNA]</scope>
    <source>
        <strain evidence="11 12">RN42</strain>
    </source>
</reference>
<dbReference type="GO" id="GO:0071897">
    <property type="term" value="P:DNA biosynthetic process"/>
    <property type="evidence" value="ECO:0007669"/>
    <property type="project" value="InterPro"/>
</dbReference>
<keyword evidence="12" id="KW-1185">Reference proteome</keyword>
<dbReference type="Gene3D" id="3.30.1490.70">
    <property type="match status" value="1"/>
</dbReference>
<feature type="compositionally biased region" description="Basic and acidic residues" evidence="9">
    <location>
        <begin position="144"/>
        <end position="156"/>
    </location>
</feature>
<comment type="similarity">
    <text evidence="1 8">Belongs to the ATP-dependent DNA ligase family.</text>
</comment>
<dbReference type="CDD" id="cd07969">
    <property type="entry name" value="OBF_DNA_ligase_I"/>
    <property type="match status" value="1"/>
</dbReference>
<dbReference type="CDD" id="cd07900">
    <property type="entry name" value="Adenylation_DNA_ligase_I_Euk"/>
    <property type="match status" value="1"/>
</dbReference>
<dbReference type="FunFam" id="3.30.470.30:FF:000018">
    <property type="entry name" value="DNA ligase"/>
    <property type="match status" value="1"/>
</dbReference>
<evidence type="ECO:0000256" key="5">
    <source>
        <dbReference type="ARBA" id="ARBA00022840"/>
    </source>
</evidence>
<dbReference type="InterPro" id="IPR036599">
    <property type="entry name" value="DNA_ligase_N_sf"/>
</dbReference>
<dbReference type="InterPro" id="IPR012310">
    <property type="entry name" value="DNA_ligase_ATP-dep_cent"/>
</dbReference>
<feature type="domain" description="ATP-dependent DNA ligase family profile" evidence="10">
    <location>
        <begin position="572"/>
        <end position="755"/>
    </location>
</feature>
<dbReference type="Pfam" id="PF04679">
    <property type="entry name" value="DNA_ligase_A_C"/>
    <property type="match status" value="1"/>
</dbReference>
<dbReference type="PROSITE" id="PS00697">
    <property type="entry name" value="DNA_LIGASE_A1"/>
    <property type="match status" value="1"/>
</dbReference>
<dbReference type="Proteomes" id="UP000275078">
    <property type="component" value="Unassembled WGS sequence"/>
</dbReference>
<dbReference type="EMBL" id="ML119673">
    <property type="protein sequence ID" value="RPA82251.1"/>
    <property type="molecule type" value="Genomic_DNA"/>
</dbReference>
<feature type="compositionally biased region" description="Acidic residues" evidence="9">
    <location>
        <begin position="901"/>
        <end position="914"/>
    </location>
</feature>
<dbReference type="GO" id="GO:0006281">
    <property type="term" value="P:DNA repair"/>
    <property type="evidence" value="ECO:0007669"/>
    <property type="project" value="UniProtKB-KW"/>
</dbReference>
<dbReference type="Pfam" id="PF04675">
    <property type="entry name" value="DNA_ligase_A_N"/>
    <property type="match status" value="1"/>
</dbReference>
<keyword evidence="7" id="KW-0227">DNA damage</keyword>
<dbReference type="EC" id="6.5.1.1" evidence="7"/>
<feature type="compositionally biased region" description="Basic and acidic residues" evidence="9">
    <location>
        <begin position="887"/>
        <end position="899"/>
    </location>
</feature>
<protein>
    <recommendedName>
        <fullName evidence="7">DNA ligase</fullName>
        <ecNumber evidence="7">6.5.1.1</ecNumber>
    </recommendedName>
</protein>
<evidence type="ECO:0000256" key="4">
    <source>
        <dbReference type="ARBA" id="ARBA00022741"/>
    </source>
</evidence>
<dbReference type="GO" id="GO:0006310">
    <property type="term" value="P:DNA recombination"/>
    <property type="evidence" value="ECO:0007669"/>
    <property type="project" value="UniProtKB-KW"/>
</dbReference>
<feature type="region of interest" description="Disordered" evidence="9">
    <location>
        <begin position="36"/>
        <end position="183"/>
    </location>
</feature>
<dbReference type="GO" id="GO:0003910">
    <property type="term" value="F:DNA ligase (ATP) activity"/>
    <property type="evidence" value="ECO:0007669"/>
    <property type="project" value="UniProtKB-EC"/>
</dbReference>
<accession>A0A3N4IDD4</accession>
<feature type="compositionally biased region" description="Acidic residues" evidence="9">
    <location>
        <begin position="113"/>
        <end position="123"/>
    </location>
</feature>
<dbReference type="PANTHER" id="PTHR45674:SF9">
    <property type="entry name" value="DNA LIGASE 3"/>
    <property type="match status" value="1"/>
</dbReference>
<evidence type="ECO:0000256" key="8">
    <source>
        <dbReference type="RuleBase" id="RU004196"/>
    </source>
</evidence>
<dbReference type="GO" id="GO:0005634">
    <property type="term" value="C:nucleus"/>
    <property type="evidence" value="ECO:0007669"/>
    <property type="project" value="TreeGrafter"/>
</dbReference>
<dbReference type="InterPro" id="IPR016059">
    <property type="entry name" value="DNA_ligase_ATP-dep_CS"/>
</dbReference>
<dbReference type="Gene3D" id="2.40.50.140">
    <property type="entry name" value="Nucleic acid-binding proteins"/>
    <property type="match status" value="1"/>
</dbReference>
<gene>
    <name evidence="11" type="ORF">BJ508DRAFT_93583</name>
</gene>
<dbReference type="InterPro" id="IPR000977">
    <property type="entry name" value="DNA_ligase_ATP-dep"/>
</dbReference>
<dbReference type="SUPFAM" id="SSF56091">
    <property type="entry name" value="DNA ligase/mRNA capping enzyme, catalytic domain"/>
    <property type="match status" value="1"/>
</dbReference>
<sequence>MATPSAPTKKRKAAAGVKKNATPSKGILYFFNKQTNANAGHDDGKKAAQTDEELARELQDKWNKEDGKLSKSSVSTDLADSSQGLKRKADEVDGLEESASKKIEVFVGKDRLEEELEEEESIAIEDGINNPSKNLGLGPSGNKLETESRPDLEAKPESTQPKPAPRNPFDLSAASTAPDNTSEINTIPFDHDPFTFDPTAYSHLPTPIPYALLAHAFTLVNSTRSRIKITDSLTNLLRLLILHDPSSLLAAVWLTTNDVAPPYEGVEYGIGSQILSKAIQNTSGISAGQLRTLFNKMGDAGDVAFEAKSKQRTLGLRKPAALTIKGVFDTVIKIARTKGQGSQDAKRGLVERLLREGKGEEVRYLTRTLVQHLRIGAVKTTMLIALARAFSLTKPNGAQWETMFPAGTTKASKEKRQEVFGKAEEILKQCFARRPNYNDIVPALIDGGVEELNVRCPSKVHIPLKPMLGSITRDLSEMLIKLQGRDFACEYKYDGQRAQIHCDDDGNISIFSRHLELMTSKYPDLVALIPKVRTASVKSFILEGEVVAIDRATGQLRTFQTLSNRGRKDVLIKDVEIDVCFFGFDCMMINGEEMMSRPFRERRELLRSLFTEVPGQFTWVKSIDAVSADEDVVLDFFKSALKEKCEGIMVKVLDNLPEVSPDAEVMETSAVMSSQSKTVKGKVKKATESAANGSGGRRKALLSTYEPDKRLESWLKVKKDYDAAADSLDLVPIGAWHGSGRKNKWWSPILLAVRNPDTGSLEAVCKCMSGFTDDFYKALREKYNPDILDDSEETEEDPAPANQLLTSSTKPSYYESPLRPDVWFIASEVWEVKFADITLSPVYTAGLGLVDPERGMSIRFPRFIRKRDDKSVEEASTRQFLASLWEKQESREGQKKADGLEWGDGEGVDADFEY</sequence>
<feature type="compositionally biased region" description="Basic and acidic residues" evidence="9">
    <location>
        <begin position="40"/>
        <end position="69"/>
    </location>
</feature>
<dbReference type="PANTHER" id="PTHR45674">
    <property type="entry name" value="DNA LIGASE 1/3 FAMILY MEMBER"/>
    <property type="match status" value="1"/>
</dbReference>
<dbReference type="InterPro" id="IPR050191">
    <property type="entry name" value="ATP-dep_DNA_ligase"/>
</dbReference>
<keyword evidence="7" id="KW-0234">DNA repair</keyword>
<keyword evidence="4 7" id="KW-0547">Nucleotide-binding</keyword>
<dbReference type="GO" id="GO:0003677">
    <property type="term" value="F:DNA binding"/>
    <property type="evidence" value="ECO:0007669"/>
    <property type="project" value="InterPro"/>
</dbReference>
<dbReference type="OrthoDB" id="206088at2759"/>
<dbReference type="AlphaFoldDB" id="A0A3N4IDD4"/>
<feature type="compositionally biased region" description="Acidic residues" evidence="9">
    <location>
        <begin position="789"/>
        <end position="798"/>
    </location>
</feature>
<dbReference type="SUPFAM" id="SSF117018">
    <property type="entry name" value="ATP-dependent DNA ligase DNA-binding domain"/>
    <property type="match status" value="1"/>
</dbReference>
<feature type="region of interest" description="Disordered" evidence="9">
    <location>
        <begin position="789"/>
        <end position="810"/>
    </location>
</feature>
<dbReference type="SUPFAM" id="SSF50249">
    <property type="entry name" value="Nucleic acid-binding proteins"/>
    <property type="match status" value="1"/>
</dbReference>
<dbReference type="NCBIfam" id="TIGR00574">
    <property type="entry name" value="dnl1"/>
    <property type="match status" value="1"/>
</dbReference>
<evidence type="ECO:0000256" key="9">
    <source>
        <dbReference type="SAM" id="MobiDB-lite"/>
    </source>
</evidence>
<feature type="compositionally biased region" description="Polar residues" evidence="9">
    <location>
        <begin position="173"/>
        <end position="183"/>
    </location>
</feature>
<evidence type="ECO:0000256" key="2">
    <source>
        <dbReference type="ARBA" id="ARBA00022598"/>
    </source>
</evidence>
<proteinExistence type="inferred from homology"/>
<keyword evidence="2 7" id="KW-0436">Ligase</keyword>
<dbReference type="GO" id="GO:0006273">
    <property type="term" value="P:lagging strand elongation"/>
    <property type="evidence" value="ECO:0007669"/>
    <property type="project" value="TreeGrafter"/>
</dbReference>
<evidence type="ECO:0000256" key="6">
    <source>
        <dbReference type="ARBA" id="ARBA00034003"/>
    </source>
</evidence>
<evidence type="ECO:0000256" key="1">
    <source>
        <dbReference type="ARBA" id="ARBA00007572"/>
    </source>
</evidence>
<evidence type="ECO:0000259" key="10">
    <source>
        <dbReference type="PROSITE" id="PS50160"/>
    </source>
</evidence>
<evidence type="ECO:0000313" key="11">
    <source>
        <dbReference type="EMBL" id="RPA82251.1"/>
    </source>
</evidence>
<dbReference type="InterPro" id="IPR012308">
    <property type="entry name" value="DNA_ligase_ATP-dep_N"/>
</dbReference>
<name>A0A3N4IDD4_ASCIM</name>
<dbReference type="FunFam" id="2.40.50.140:FF:000062">
    <property type="entry name" value="DNA ligase"/>
    <property type="match status" value="1"/>
</dbReference>